<organism evidence="2 3">
    <name type="scientific">Anabaena sphaerica FACHB-251</name>
    <dbReference type="NCBI Taxonomy" id="2692883"/>
    <lineage>
        <taxon>Bacteria</taxon>
        <taxon>Bacillati</taxon>
        <taxon>Cyanobacteriota</taxon>
        <taxon>Cyanophyceae</taxon>
        <taxon>Nostocales</taxon>
        <taxon>Nostocaceae</taxon>
        <taxon>Anabaena</taxon>
    </lineage>
</organism>
<gene>
    <name evidence="2" type="ORF">H6G06_19560</name>
</gene>
<evidence type="ECO:0000256" key="1">
    <source>
        <dbReference type="SAM" id="Phobius"/>
    </source>
</evidence>
<evidence type="ECO:0008006" key="4">
    <source>
        <dbReference type="Google" id="ProtNLM"/>
    </source>
</evidence>
<evidence type="ECO:0000313" key="3">
    <source>
        <dbReference type="Proteomes" id="UP000662185"/>
    </source>
</evidence>
<feature type="transmembrane region" description="Helical" evidence="1">
    <location>
        <begin position="197"/>
        <end position="217"/>
    </location>
</feature>
<reference evidence="3" key="1">
    <citation type="journal article" date="2020" name="ISME J.">
        <title>Comparative genomics reveals insights into cyanobacterial evolution and habitat adaptation.</title>
        <authorList>
            <person name="Chen M.Y."/>
            <person name="Teng W.K."/>
            <person name="Zhao L."/>
            <person name="Hu C.X."/>
            <person name="Zhou Y.K."/>
            <person name="Han B.P."/>
            <person name="Song L.R."/>
            <person name="Shu W.S."/>
        </authorList>
    </citation>
    <scope>NUCLEOTIDE SEQUENCE [LARGE SCALE GENOMIC DNA]</scope>
    <source>
        <strain evidence="3">FACHB-251</strain>
    </source>
</reference>
<keyword evidence="1" id="KW-0472">Membrane</keyword>
<dbReference type="InterPro" id="IPR036866">
    <property type="entry name" value="RibonucZ/Hydroxyglut_hydro"/>
</dbReference>
<protein>
    <recommendedName>
        <fullName evidence="4">DUF4336 domain-containing protein</fullName>
    </recommendedName>
</protein>
<proteinExistence type="predicted"/>
<dbReference type="AlphaFoldDB" id="A0A927A3F5"/>
<name>A0A927A3F5_9NOST</name>
<comment type="caution">
    <text evidence="2">The sequence shown here is derived from an EMBL/GenBank/DDBJ whole genome shotgun (WGS) entry which is preliminary data.</text>
</comment>
<sequence>MNKTKFFYSFFSGYEPRAKTTTNSSEWESHVLPHSPIEELAPNIWHVTGIFPNEPVAPREMIIYKLPDSSLLIHSAICLDEPTIQQLESLGDPKIMIIPNPIHRLDAKVYKQRYPDLIVVTPAVVKPYAEQIVNVEEIAEQFLPQYGITCHQPAGINPQELAYELPLPTGKALIFTDILFNLTDEYLTKYVPKNKYILSWLGAAGFFGITFLGKSFFMNDRKAYRQWLEKLADTVQPLQIISVAHGEPITNNCQQKLREAAARLL</sequence>
<keyword evidence="1" id="KW-0812">Transmembrane</keyword>
<dbReference type="RefSeq" id="WP_190563142.1">
    <property type="nucleotide sequence ID" value="NZ_JACJQU010000014.1"/>
</dbReference>
<keyword evidence="1" id="KW-1133">Transmembrane helix</keyword>
<dbReference type="Proteomes" id="UP000662185">
    <property type="component" value="Unassembled WGS sequence"/>
</dbReference>
<dbReference type="SUPFAM" id="SSF56281">
    <property type="entry name" value="Metallo-hydrolase/oxidoreductase"/>
    <property type="match status" value="1"/>
</dbReference>
<evidence type="ECO:0000313" key="2">
    <source>
        <dbReference type="EMBL" id="MBD2295610.1"/>
    </source>
</evidence>
<dbReference type="EMBL" id="JACJQU010000014">
    <property type="protein sequence ID" value="MBD2295610.1"/>
    <property type="molecule type" value="Genomic_DNA"/>
</dbReference>
<accession>A0A927A3F5</accession>
<keyword evidence="3" id="KW-1185">Reference proteome</keyword>